<evidence type="ECO:0000313" key="5">
    <source>
        <dbReference type="Proteomes" id="UP001470230"/>
    </source>
</evidence>
<evidence type="ECO:0000313" key="4">
    <source>
        <dbReference type="EMBL" id="KAK8841391.1"/>
    </source>
</evidence>
<dbReference type="InterPro" id="IPR001715">
    <property type="entry name" value="CH_dom"/>
</dbReference>
<keyword evidence="5" id="KW-1185">Reference proteome</keyword>
<evidence type="ECO:0000256" key="1">
    <source>
        <dbReference type="SAM" id="Coils"/>
    </source>
</evidence>
<dbReference type="Gene3D" id="3.40.50.300">
    <property type="entry name" value="P-loop containing nucleotide triphosphate hydrolases"/>
    <property type="match status" value="1"/>
</dbReference>
<reference evidence="4 5" key="1">
    <citation type="submission" date="2024-04" db="EMBL/GenBank/DDBJ databases">
        <title>Tritrichomonas musculus Genome.</title>
        <authorList>
            <person name="Alves-Ferreira E."/>
            <person name="Grigg M."/>
            <person name="Lorenzi H."/>
            <person name="Galac M."/>
        </authorList>
    </citation>
    <scope>NUCLEOTIDE SEQUENCE [LARGE SCALE GENOMIC DNA]</scope>
    <source>
        <strain evidence="4 5">EAF2021</strain>
    </source>
</reference>
<sequence length="1116" mass="129692">MQDIVSIKKTLYTIWANRHLQAVQIRDLYFDISNGSLLLHLIESLWNEPIDAQWNKNPQNYQDKRKNMQIALDYLTQKKGLNLKSISSSNLVNDKSGKEALPLLDAIYSCHSIDSITFGEEKGKKALLNWCKSATDDSQIKMNDFTTSWRDGKAISAIISKYKPSGMNLEQINDALGIKQMSLNVCDESINLILASQLFQIFANPSQILTAQPVQEQKKEVPQKASTNQPVPPVKNTNQISLNTYNKNENKKPSSGEEPSKNIFKRLFGRNKSEKKINLKIKTPEFIPPNFVTGRIPENVLKEILKQDDLLPRFINNRFQKVVPSRYPVQVAVIPKGSKKVDFKKNELKTVLERAGSRPIICVSILGSYQQGKSTTLSGITGNYGYAIGNSMNDKTKGVYIDGPYEIDYLYERFNYIPSKENFYLKVDALKPVVFLFDIEGYGGVLHGEEEKKNTDLFIQLCTPFMCISSVFIYLSPAAPQVHEIQTIVDTMRISTLTSVPKDLKEETNGELKMIIPIKSFKILPSREDPYTKDEIEEKINDQLMRQLKDSIKKTWQGKNTLEKSGIHAVFAPLMDKESIRGYTKTFGYLAKDVISGIEVASQGHFMRGYQNTLNLYDFIVSHYHDGKFSDKIKERISEEYKNTLGRMALRTLYVVRDEISVKLDEEYNQMEKNLTQKRISLHDIKNKYFEIGQVSMEKKLDVVGDTTEVHRYYQLLCYFISEMIDKKENHYRELCNNEQARKSAESNEITMEFYTKNLESTKSGLLQTLKSNNYFNFDKDATNNFVVKETSSFGSNLRSLKIQKNLFINEDDIIKLSENFKNELMNEIMIEFNNDEHLKLIEDQKEQARIKDENIKKQKDLEEKARLEKEEKLRKEKEIIENNKREAEIQRQKEEARIFTENGRAKIIIDDKMDLQLVQAFTMCERTVITDLKDSLEDKQQYLNTYKDIDNIIDQIKEKIKEELYKNVDEIVLNGINELSEKKGGLFDAIMRVYQNEKNTFITEESINRFVENRNYTISDDIKSAYNTARVLLTTYAYEQKKERTNEKKWFAIKFRKITIYPDGTEVPGEWQLARKVKRGWWARLLETFKIKDYTYAHRIDQYHYGQLVKLLDNQ</sequence>
<dbReference type="InterPro" id="IPR027417">
    <property type="entry name" value="P-loop_NTPase"/>
</dbReference>
<comment type="caution">
    <text evidence="4">The sequence shown here is derived from an EMBL/GenBank/DDBJ whole genome shotgun (WGS) entry which is preliminary data.</text>
</comment>
<gene>
    <name evidence="4" type="ORF">M9Y10_027008</name>
</gene>
<feature type="compositionally biased region" description="Polar residues" evidence="2">
    <location>
        <begin position="224"/>
        <end position="239"/>
    </location>
</feature>
<feature type="domain" description="Calponin-homology (CH)" evidence="3">
    <location>
        <begin position="6"/>
        <end position="112"/>
    </location>
</feature>
<dbReference type="PROSITE" id="PS50021">
    <property type="entry name" value="CH"/>
    <property type="match status" value="2"/>
</dbReference>
<protein>
    <submittedName>
        <fullName evidence="4">Alpha-actinin</fullName>
    </submittedName>
</protein>
<dbReference type="Pfam" id="PF00307">
    <property type="entry name" value="CH"/>
    <property type="match status" value="2"/>
</dbReference>
<accession>A0ABR2H5F4</accession>
<dbReference type="InterPro" id="IPR036872">
    <property type="entry name" value="CH_dom_sf"/>
</dbReference>
<feature type="domain" description="Calponin-homology (CH)" evidence="3">
    <location>
        <begin position="121"/>
        <end position="239"/>
    </location>
</feature>
<organism evidence="4 5">
    <name type="scientific">Tritrichomonas musculus</name>
    <dbReference type="NCBI Taxonomy" id="1915356"/>
    <lineage>
        <taxon>Eukaryota</taxon>
        <taxon>Metamonada</taxon>
        <taxon>Parabasalia</taxon>
        <taxon>Tritrichomonadida</taxon>
        <taxon>Tritrichomonadidae</taxon>
        <taxon>Tritrichomonas</taxon>
    </lineage>
</organism>
<dbReference type="SUPFAM" id="SSF52540">
    <property type="entry name" value="P-loop containing nucleoside triphosphate hydrolases"/>
    <property type="match status" value="1"/>
</dbReference>
<feature type="region of interest" description="Disordered" evidence="2">
    <location>
        <begin position="213"/>
        <end position="239"/>
    </location>
</feature>
<dbReference type="Proteomes" id="UP001470230">
    <property type="component" value="Unassembled WGS sequence"/>
</dbReference>
<name>A0ABR2H5F4_9EUKA</name>
<dbReference type="EMBL" id="JAPFFF010000041">
    <property type="protein sequence ID" value="KAK8841391.1"/>
    <property type="molecule type" value="Genomic_DNA"/>
</dbReference>
<feature type="coiled-coil region" evidence="1">
    <location>
        <begin position="839"/>
        <end position="903"/>
    </location>
</feature>
<dbReference type="PANTHER" id="PTHR11915">
    <property type="entry name" value="SPECTRIN/FILAMIN RELATED CYTOSKELETAL PROTEIN"/>
    <property type="match status" value="1"/>
</dbReference>
<dbReference type="Gene3D" id="1.10.418.10">
    <property type="entry name" value="Calponin-like domain"/>
    <property type="match status" value="2"/>
</dbReference>
<proteinExistence type="predicted"/>
<dbReference type="SUPFAM" id="SSF47576">
    <property type="entry name" value="Calponin-homology domain, CH-domain"/>
    <property type="match status" value="1"/>
</dbReference>
<evidence type="ECO:0000259" key="3">
    <source>
        <dbReference type="PROSITE" id="PS50021"/>
    </source>
</evidence>
<keyword evidence="1" id="KW-0175">Coiled coil</keyword>
<evidence type="ECO:0000256" key="2">
    <source>
        <dbReference type="SAM" id="MobiDB-lite"/>
    </source>
</evidence>